<dbReference type="InterPro" id="IPR006565">
    <property type="entry name" value="BTP"/>
</dbReference>
<evidence type="ECO:0000313" key="9">
    <source>
        <dbReference type="EMBL" id="KAJ1686790.1"/>
    </source>
</evidence>
<evidence type="ECO:0000256" key="5">
    <source>
        <dbReference type="ARBA" id="ARBA00023163"/>
    </source>
</evidence>
<evidence type="ECO:0000256" key="1">
    <source>
        <dbReference type="ARBA" id="ARBA00004123"/>
    </source>
</evidence>
<feature type="region of interest" description="Disordered" evidence="7">
    <location>
        <begin position="177"/>
        <end position="196"/>
    </location>
</feature>
<protein>
    <recommendedName>
        <fullName evidence="3">Transcription initiation factor TFIID subunit 8</fullName>
    </recommendedName>
</protein>
<name>A0A9Q0HIB6_9POAL</name>
<organism evidence="9 10">
    <name type="scientific">Rhynchospora breviuscula</name>
    <dbReference type="NCBI Taxonomy" id="2022672"/>
    <lineage>
        <taxon>Eukaryota</taxon>
        <taxon>Viridiplantae</taxon>
        <taxon>Streptophyta</taxon>
        <taxon>Embryophyta</taxon>
        <taxon>Tracheophyta</taxon>
        <taxon>Spermatophyta</taxon>
        <taxon>Magnoliopsida</taxon>
        <taxon>Liliopsida</taxon>
        <taxon>Poales</taxon>
        <taxon>Cyperaceae</taxon>
        <taxon>Cyperoideae</taxon>
        <taxon>Rhynchosporeae</taxon>
        <taxon>Rhynchospora</taxon>
    </lineage>
</organism>
<dbReference type="Proteomes" id="UP001151287">
    <property type="component" value="Unassembled WGS sequence"/>
</dbReference>
<keyword evidence="6" id="KW-0539">Nucleus</keyword>
<keyword evidence="4" id="KW-0805">Transcription regulation</keyword>
<dbReference type="InterPro" id="IPR019473">
    <property type="entry name" value="TFIID_su8_C"/>
</dbReference>
<evidence type="ECO:0000313" key="10">
    <source>
        <dbReference type="Proteomes" id="UP001151287"/>
    </source>
</evidence>
<dbReference type="SMART" id="SM00576">
    <property type="entry name" value="BTP"/>
    <property type="match status" value="1"/>
</dbReference>
<dbReference type="InterPro" id="IPR009072">
    <property type="entry name" value="Histone-fold"/>
</dbReference>
<dbReference type="AlphaFoldDB" id="A0A9Q0HIB6"/>
<dbReference type="PANTHER" id="PTHR46338">
    <property type="entry name" value="TRANSCRIPTION INITIATION FACTOR TFIID SUBUNIT 8"/>
    <property type="match status" value="1"/>
</dbReference>
<proteinExistence type="inferred from homology"/>
<evidence type="ECO:0000256" key="6">
    <source>
        <dbReference type="ARBA" id="ARBA00023242"/>
    </source>
</evidence>
<comment type="similarity">
    <text evidence="2">Belongs to the TAF8 family.</text>
</comment>
<dbReference type="Pfam" id="PF07524">
    <property type="entry name" value="Bromo_TP"/>
    <property type="match status" value="1"/>
</dbReference>
<dbReference type="EMBL" id="JAMQYH010000005">
    <property type="protein sequence ID" value="KAJ1686790.1"/>
    <property type="molecule type" value="Genomic_DNA"/>
</dbReference>
<feature type="domain" description="Bromodomain associated" evidence="8">
    <location>
        <begin position="29"/>
        <end position="105"/>
    </location>
</feature>
<gene>
    <name evidence="9" type="ORF">LUZ63_018180</name>
</gene>
<comment type="subcellular location">
    <subcellularLocation>
        <location evidence="1">Nucleus</location>
    </subcellularLocation>
</comment>
<dbReference type="InterPro" id="IPR037818">
    <property type="entry name" value="TAF8"/>
</dbReference>
<evidence type="ECO:0000259" key="8">
    <source>
        <dbReference type="SMART" id="SM00576"/>
    </source>
</evidence>
<evidence type="ECO:0000256" key="3">
    <source>
        <dbReference type="ARBA" id="ARBA00017307"/>
    </source>
</evidence>
<dbReference type="OrthoDB" id="436852at2759"/>
<dbReference type="CDD" id="cd00076">
    <property type="entry name" value="HFD_SF"/>
    <property type="match status" value="1"/>
</dbReference>
<feature type="compositionally biased region" description="Polar residues" evidence="7">
    <location>
        <begin position="15"/>
        <end position="28"/>
    </location>
</feature>
<dbReference type="Pfam" id="PF10406">
    <property type="entry name" value="TAF8_C"/>
    <property type="match status" value="1"/>
</dbReference>
<evidence type="ECO:0000256" key="7">
    <source>
        <dbReference type="SAM" id="MobiDB-lite"/>
    </source>
</evidence>
<dbReference type="PANTHER" id="PTHR46338:SF1">
    <property type="entry name" value="TRANSCRIPTION INITIATION FACTOR TFIID SUBUNIT 8"/>
    <property type="match status" value="1"/>
</dbReference>
<reference evidence="9" key="1">
    <citation type="journal article" date="2022" name="Cell">
        <title>Repeat-based holocentromeres influence genome architecture and karyotype evolution.</title>
        <authorList>
            <person name="Hofstatter P.G."/>
            <person name="Thangavel G."/>
            <person name="Lux T."/>
            <person name="Neumann P."/>
            <person name="Vondrak T."/>
            <person name="Novak P."/>
            <person name="Zhang M."/>
            <person name="Costa L."/>
            <person name="Castellani M."/>
            <person name="Scott A."/>
            <person name="Toegelov H."/>
            <person name="Fuchs J."/>
            <person name="Mata-Sucre Y."/>
            <person name="Dias Y."/>
            <person name="Vanzela A.L.L."/>
            <person name="Huettel B."/>
            <person name="Almeida C.C.S."/>
            <person name="Simkova H."/>
            <person name="Souza G."/>
            <person name="Pedrosa-Harand A."/>
            <person name="Macas J."/>
            <person name="Mayer K.F.X."/>
            <person name="Houben A."/>
            <person name="Marques A."/>
        </authorList>
    </citation>
    <scope>NUCLEOTIDE SEQUENCE</scope>
    <source>
        <strain evidence="9">RhyBre1mFocal</strain>
    </source>
</reference>
<dbReference type="Gene3D" id="1.10.20.10">
    <property type="entry name" value="Histone, subunit A"/>
    <property type="match status" value="1"/>
</dbReference>
<evidence type="ECO:0000256" key="4">
    <source>
        <dbReference type="ARBA" id="ARBA00023015"/>
    </source>
</evidence>
<feature type="region of interest" description="Disordered" evidence="7">
    <location>
        <begin position="1"/>
        <end position="28"/>
    </location>
</feature>
<dbReference type="GO" id="GO:0005669">
    <property type="term" value="C:transcription factor TFIID complex"/>
    <property type="evidence" value="ECO:0007669"/>
    <property type="project" value="InterPro"/>
</dbReference>
<dbReference type="GO" id="GO:0046982">
    <property type="term" value="F:protein heterodimerization activity"/>
    <property type="evidence" value="ECO:0007669"/>
    <property type="project" value="InterPro"/>
</dbReference>
<keyword evidence="5" id="KW-0804">Transcription</keyword>
<comment type="caution">
    <text evidence="9">The sequence shown here is derived from an EMBL/GenBank/DDBJ whole genome shotgun (WGS) entry which is preliminary data.</text>
</comment>
<accession>A0A9Q0HIB6</accession>
<evidence type="ECO:0000256" key="2">
    <source>
        <dbReference type="ARBA" id="ARBA00008767"/>
    </source>
</evidence>
<keyword evidence="10" id="KW-1185">Reference proteome</keyword>
<sequence length="347" mass="38886">MTYGGGDAAREPQIDPQNTLKPRISTSSNQYGHAVSRISVTQILEATGFEHSYRWPIDALADVLLRYISHVGKLSVSYANMSGRTQCNVFDVILALEEIASVHGFAGQSDPNHSLSSSGVVLDLWRLVGKEREVPFAGSITRFPVIRSRKAETSQDTENEVEWGHIPDWLPSFPDPSTYTNNSINNESSVPRQQKERPHFSFQKFFSVNGSDGFAPIGHTNVERENEMVQRNPYLVPPLPHKERQVSDMTIPSERKGVSVIETFAPVIEASGGEIVEERGVISNKRPAVRFRIGVGTKSMSKMLSLRDTGMKEDLWTVKEEEMDSKKRRAEMILKESMEKPNELAQL</sequence>
<feature type="compositionally biased region" description="Polar residues" evidence="7">
    <location>
        <begin position="177"/>
        <end position="192"/>
    </location>
</feature>